<reference evidence="1" key="3">
    <citation type="journal article" date="2013" name="Nucleic Acids Res.">
        <title>The genome of Anopheles darlingi, the main neotropical malaria vector.</title>
        <authorList>
            <person name="Marinotti O."/>
            <person name="Cerqueira G.C."/>
            <person name="de Almeida L.G."/>
            <person name="Ferro M.I."/>
            <person name="Loreto E.L."/>
            <person name="Zaha A."/>
            <person name="Teixeira S.M."/>
            <person name="Wespiser A.R."/>
            <person name="Almeida E Silva A."/>
            <person name="Schlindwein A.D."/>
            <person name="Pacheco A.C."/>
            <person name="Silva A.L."/>
            <person name="Graveley B.R."/>
            <person name="Walenz B.P."/>
            <person name="Lima Bde A."/>
            <person name="Ribeiro C.A."/>
            <person name="Nunes-Silva C.G."/>
            <person name="de Carvalho C.R."/>
            <person name="Soares C.M."/>
            <person name="de Menezes C.B."/>
            <person name="Matiolli C."/>
            <person name="Caffrey D."/>
            <person name="Araujo D.A."/>
            <person name="de Oliveira D.M."/>
            <person name="Golenbock D."/>
            <person name="Grisard E.C."/>
            <person name="Fantinatti-Garboggini F."/>
            <person name="de Carvalho F.M."/>
            <person name="Barcellos F.G."/>
            <person name="Prosdocimi F."/>
            <person name="May G."/>
            <person name="Azevedo Junior G.M."/>
            <person name="Guimaraes G.M."/>
            <person name="Goldman G.H."/>
            <person name="Padilha I.Q."/>
            <person name="Batista Jda S."/>
            <person name="Ferro J.A."/>
            <person name="Ribeiro J.M."/>
            <person name="Fietto J.L."/>
            <person name="Dabbas K.M."/>
            <person name="Cerdeira L."/>
            <person name="Agnez-Lima L.F."/>
            <person name="Brocchi M."/>
            <person name="de Carvalho M.O."/>
            <person name="Teixeira Mde M."/>
            <person name="Diniz Maia Mde M."/>
            <person name="Goldman M.H."/>
            <person name="Cruz Schneider M.P."/>
            <person name="Felipe M.S."/>
            <person name="Hungria M."/>
            <person name="Nicolas M.F."/>
            <person name="Pereira M."/>
            <person name="Montes M.A."/>
            <person name="Cantao M.E."/>
            <person name="Vincentz M."/>
            <person name="Rafael M.S."/>
            <person name="Silverman N."/>
            <person name="Stoco P.H."/>
            <person name="Souza R.C."/>
            <person name="Vicentini R."/>
            <person name="Gazzinelli R.T."/>
            <person name="Neves Rde O."/>
            <person name="Silva R."/>
            <person name="Astolfi-Filho S."/>
            <person name="Maciel T.E."/>
            <person name="Urmenyi T.P."/>
            <person name="Tadei W.P."/>
            <person name="Camargo E.P."/>
            <person name="de Vasconcelos A.T."/>
        </authorList>
    </citation>
    <scope>NUCLEOTIDE SEQUENCE</scope>
</reference>
<dbReference type="EnsemblMetazoa" id="ADAC001735-RA">
    <property type="protein sequence ID" value="ADAC001735-PA"/>
    <property type="gene ID" value="ADAC001735"/>
</dbReference>
<dbReference type="Proteomes" id="UP000000673">
    <property type="component" value="Unassembled WGS sequence"/>
</dbReference>
<reference evidence="1" key="2">
    <citation type="submission" date="2010-05" db="EMBL/GenBank/DDBJ databases">
        <authorList>
            <person name="Almeida L.G."/>
            <person name="Nicolas M.F."/>
            <person name="Souza R.C."/>
            <person name="Vasconcelos A.T.R."/>
        </authorList>
    </citation>
    <scope>NUCLEOTIDE SEQUENCE</scope>
</reference>
<evidence type="ECO:0000313" key="1">
    <source>
        <dbReference type="EMBL" id="ETN66478.1"/>
    </source>
</evidence>
<dbReference type="EMBL" id="ADMH02000439">
    <property type="protein sequence ID" value="ETN66478.1"/>
    <property type="molecule type" value="Genomic_DNA"/>
</dbReference>
<dbReference type="AlphaFoldDB" id="W5JT72"/>
<dbReference type="VEuPathDB" id="VectorBase:ADAC001735"/>
<protein>
    <submittedName>
        <fullName evidence="1 2">Uncharacterized protein</fullName>
    </submittedName>
</protein>
<evidence type="ECO:0000313" key="3">
    <source>
        <dbReference type="Proteomes" id="UP000000673"/>
    </source>
</evidence>
<dbReference type="HOGENOM" id="CLU_2428852_0_0_1"/>
<organism evidence="1">
    <name type="scientific">Anopheles darlingi</name>
    <name type="common">Mosquito</name>
    <dbReference type="NCBI Taxonomy" id="43151"/>
    <lineage>
        <taxon>Eukaryota</taxon>
        <taxon>Metazoa</taxon>
        <taxon>Ecdysozoa</taxon>
        <taxon>Arthropoda</taxon>
        <taxon>Hexapoda</taxon>
        <taxon>Insecta</taxon>
        <taxon>Pterygota</taxon>
        <taxon>Neoptera</taxon>
        <taxon>Endopterygota</taxon>
        <taxon>Diptera</taxon>
        <taxon>Nematocera</taxon>
        <taxon>Culicoidea</taxon>
        <taxon>Culicidae</taxon>
        <taxon>Anophelinae</taxon>
        <taxon>Anopheles</taxon>
    </lineage>
</organism>
<reference evidence="1 3" key="1">
    <citation type="journal article" date="2010" name="BMC Genomics">
        <title>Combination of measures distinguishes pre-miRNAs from other stem-loops in the genome of the newly sequenced Anopheles darlingi.</title>
        <authorList>
            <person name="Mendes N.D."/>
            <person name="Freitas A.T."/>
            <person name="Vasconcelos A.T."/>
            <person name="Sagot M.F."/>
        </authorList>
    </citation>
    <scope>NUCLEOTIDE SEQUENCE</scope>
</reference>
<evidence type="ECO:0000313" key="2">
    <source>
        <dbReference type="EnsemblMetazoa" id="ADAC001735-PA"/>
    </source>
</evidence>
<proteinExistence type="predicted"/>
<reference evidence="2" key="4">
    <citation type="submission" date="2015-06" db="UniProtKB">
        <authorList>
            <consortium name="EnsemblMetazoa"/>
        </authorList>
    </citation>
    <scope>IDENTIFICATION</scope>
</reference>
<gene>
    <name evidence="1" type="ORF">AND_001735</name>
</gene>
<name>W5JT72_ANODA</name>
<keyword evidence="3" id="KW-1185">Reference proteome</keyword>
<accession>W5JT72</accession>
<sequence>MSSVACWCLQNRATYILQEIRTLPYYTKVYIPFETNAGNYFFGMLAGNPKLLVKIWKNPLLKNDETRTMPQMELLDYEEPKDMIRSSHPFS</sequence>